<dbReference type="CDD" id="cd14498">
    <property type="entry name" value="DSP"/>
    <property type="match status" value="1"/>
</dbReference>
<dbReference type="PANTHER" id="PTHR10159">
    <property type="entry name" value="DUAL SPECIFICITY PROTEIN PHOSPHATASE"/>
    <property type="match status" value="1"/>
</dbReference>
<dbReference type="InterPro" id="IPR000340">
    <property type="entry name" value="Dual-sp_phosphatase_cat-dom"/>
</dbReference>
<protein>
    <recommendedName>
        <fullName evidence="2">protein-tyrosine-phosphatase</fullName>
        <ecNumber evidence="2">3.1.3.48</ecNumber>
    </recommendedName>
</protein>
<dbReference type="InterPro" id="IPR029021">
    <property type="entry name" value="Prot-tyrosine_phosphatase-like"/>
</dbReference>
<dbReference type="GO" id="GO:0005737">
    <property type="term" value="C:cytoplasm"/>
    <property type="evidence" value="ECO:0007669"/>
    <property type="project" value="TreeGrafter"/>
</dbReference>
<dbReference type="Gene3D" id="3.90.190.10">
    <property type="entry name" value="Protein tyrosine phosphatase superfamily"/>
    <property type="match status" value="1"/>
</dbReference>
<dbReference type="SMART" id="SM00195">
    <property type="entry name" value="DSPc"/>
    <property type="match status" value="1"/>
</dbReference>
<dbReference type="SUPFAM" id="SSF52799">
    <property type="entry name" value="(Phosphotyrosine protein) phosphatases II"/>
    <property type="match status" value="1"/>
</dbReference>
<organism evidence="8">
    <name type="scientific">Eutreptiella gymnastica</name>
    <dbReference type="NCBI Taxonomy" id="73025"/>
    <lineage>
        <taxon>Eukaryota</taxon>
        <taxon>Discoba</taxon>
        <taxon>Euglenozoa</taxon>
        <taxon>Euglenida</taxon>
        <taxon>Spirocuta</taxon>
        <taxon>Euglenophyceae</taxon>
        <taxon>Eutreptiales</taxon>
        <taxon>Eutreptiaceae</taxon>
        <taxon>Eutreptiella</taxon>
    </lineage>
</organism>
<feature type="compositionally biased region" description="Polar residues" evidence="5">
    <location>
        <begin position="12"/>
        <end position="23"/>
    </location>
</feature>
<dbReference type="InterPro" id="IPR000387">
    <property type="entry name" value="Tyr_Pase_dom"/>
</dbReference>
<evidence type="ECO:0000256" key="3">
    <source>
        <dbReference type="ARBA" id="ARBA00022801"/>
    </source>
</evidence>
<dbReference type="GO" id="GO:0043409">
    <property type="term" value="P:negative regulation of MAPK cascade"/>
    <property type="evidence" value="ECO:0007669"/>
    <property type="project" value="TreeGrafter"/>
</dbReference>
<evidence type="ECO:0000256" key="5">
    <source>
        <dbReference type="SAM" id="MobiDB-lite"/>
    </source>
</evidence>
<name>A0A7S1J681_9EUGL</name>
<feature type="compositionally biased region" description="Low complexity" evidence="5">
    <location>
        <begin position="48"/>
        <end position="58"/>
    </location>
</feature>
<evidence type="ECO:0000256" key="2">
    <source>
        <dbReference type="ARBA" id="ARBA00013064"/>
    </source>
</evidence>
<keyword evidence="3" id="KW-0378">Hydrolase</keyword>
<dbReference type="PROSITE" id="PS50054">
    <property type="entry name" value="TYR_PHOSPHATASE_DUAL"/>
    <property type="match status" value="1"/>
</dbReference>
<evidence type="ECO:0000256" key="4">
    <source>
        <dbReference type="ARBA" id="ARBA00022912"/>
    </source>
</evidence>
<feature type="domain" description="Tyrosine specific protein phosphatases" evidence="7">
    <location>
        <begin position="245"/>
        <end position="306"/>
    </location>
</feature>
<dbReference type="EMBL" id="HBGA01122473">
    <property type="protein sequence ID" value="CAD9033988.1"/>
    <property type="molecule type" value="Transcribed_RNA"/>
</dbReference>
<evidence type="ECO:0000256" key="1">
    <source>
        <dbReference type="ARBA" id="ARBA00008601"/>
    </source>
</evidence>
<gene>
    <name evidence="8" type="ORF">EGYM00392_LOCUS45137</name>
</gene>
<keyword evidence="4" id="KW-0904">Protein phosphatase</keyword>
<feature type="compositionally biased region" description="Basic and acidic residues" evidence="5">
    <location>
        <begin position="24"/>
        <end position="33"/>
    </location>
</feature>
<dbReference type="Pfam" id="PF00782">
    <property type="entry name" value="DSPc"/>
    <property type="match status" value="1"/>
</dbReference>
<dbReference type="PANTHER" id="PTHR10159:SF519">
    <property type="entry name" value="DUAL SPECIFICITY PROTEIN PHOSPHATASE MPK3"/>
    <property type="match status" value="1"/>
</dbReference>
<proteinExistence type="inferred from homology"/>
<feature type="domain" description="Tyrosine-protein phosphatase" evidence="6">
    <location>
        <begin position="176"/>
        <end position="321"/>
    </location>
</feature>
<sequence length="323" mass="36667">MSPIRSFGALSVLSTPECSPSPTRTRDEKRTPSEENGGWLIRRKSLGPRTPSPGMSTRSSRRSMGGEEKGTNGFRAPSPTYINQKNTRSGAIYFRDSDMPPPAYVRTSSPNMHLAVPEQGLEFNYTSPCHRRQMSPRGIVASTPVRFQPMPRNEIAMWKQKIAEVVALRQLPQQDTPAKLLPFLYLGTHKHSKKTTMIEKMKATHIINCAKSQCPSTHSMYPSKRYLLLDAEDSPSYPLLAIMWEEAYNFIEDARRSGGCLFIHCQAGVNRSATLATAYCMVHNRWPLIKAIRHVFRQRPFILTNEFFQQQLILFAREHDLLG</sequence>
<dbReference type="AlphaFoldDB" id="A0A7S1J681"/>
<comment type="similarity">
    <text evidence="1">Belongs to the protein-tyrosine phosphatase family. Non-receptor class dual specificity subfamily.</text>
</comment>
<evidence type="ECO:0000313" key="8">
    <source>
        <dbReference type="EMBL" id="CAD9033988.1"/>
    </source>
</evidence>
<dbReference type="InterPro" id="IPR020422">
    <property type="entry name" value="TYR_PHOSPHATASE_DUAL_dom"/>
</dbReference>
<dbReference type="EC" id="3.1.3.48" evidence="2"/>
<dbReference type="GO" id="GO:0004725">
    <property type="term" value="F:protein tyrosine phosphatase activity"/>
    <property type="evidence" value="ECO:0007669"/>
    <property type="project" value="UniProtKB-EC"/>
</dbReference>
<reference evidence="8" key="1">
    <citation type="submission" date="2021-01" db="EMBL/GenBank/DDBJ databases">
        <authorList>
            <person name="Corre E."/>
            <person name="Pelletier E."/>
            <person name="Niang G."/>
            <person name="Scheremetjew M."/>
            <person name="Finn R."/>
            <person name="Kale V."/>
            <person name="Holt S."/>
            <person name="Cochrane G."/>
            <person name="Meng A."/>
            <person name="Brown T."/>
            <person name="Cohen L."/>
        </authorList>
    </citation>
    <scope>NUCLEOTIDE SEQUENCE</scope>
    <source>
        <strain evidence="8">NIES-381</strain>
    </source>
</reference>
<feature type="region of interest" description="Disordered" evidence="5">
    <location>
        <begin position="1"/>
        <end position="82"/>
    </location>
</feature>
<dbReference type="InterPro" id="IPR016130">
    <property type="entry name" value="Tyr_Pase_AS"/>
</dbReference>
<evidence type="ECO:0000259" key="7">
    <source>
        <dbReference type="PROSITE" id="PS50056"/>
    </source>
</evidence>
<accession>A0A7S1J681</accession>
<evidence type="ECO:0000259" key="6">
    <source>
        <dbReference type="PROSITE" id="PS50054"/>
    </source>
</evidence>
<dbReference type="PROSITE" id="PS00383">
    <property type="entry name" value="TYR_PHOSPHATASE_1"/>
    <property type="match status" value="1"/>
</dbReference>
<dbReference type="PROSITE" id="PS50056">
    <property type="entry name" value="TYR_PHOSPHATASE_2"/>
    <property type="match status" value="1"/>
</dbReference>